<comment type="caution">
    <text evidence="2">The sequence shown here is derived from an EMBL/GenBank/DDBJ whole genome shotgun (WGS) entry which is preliminary data.</text>
</comment>
<accession>A0A930KPL5</accession>
<proteinExistence type="predicted"/>
<organism evidence="2 3">
    <name type="scientific">Rothia dentocariosa</name>
    <dbReference type="NCBI Taxonomy" id="2047"/>
    <lineage>
        <taxon>Bacteria</taxon>
        <taxon>Bacillati</taxon>
        <taxon>Actinomycetota</taxon>
        <taxon>Actinomycetes</taxon>
        <taxon>Micrococcales</taxon>
        <taxon>Micrococcaceae</taxon>
        <taxon>Rothia</taxon>
    </lineage>
</organism>
<evidence type="ECO:0000313" key="3">
    <source>
        <dbReference type="Proteomes" id="UP000769484"/>
    </source>
</evidence>
<evidence type="ECO:0000313" key="2">
    <source>
        <dbReference type="EMBL" id="MBF1650739.1"/>
    </source>
</evidence>
<reference evidence="2" key="1">
    <citation type="submission" date="2020-04" db="EMBL/GenBank/DDBJ databases">
        <title>Deep metagenomics examines the oral microbiome during advanced dental caries in children, revealing novel taxa and co-occurrences with host molecules.</title>
        <authorList>
            <person name="Baker J.L."/>
            <person name="Morton J.T."/>
            <person name="Dinis M."/>
            <person name="Alvarez R."/>
            <person name="Tran N.C."/>
            <person name="Knight R."/>
            <person name="Edlund A."/>
        </authorList>
    </citation>
    <scope>NUCLEOTIDE SEQUENCE</scope>
    <source>
        <strain evidence="2">JCVI_47_bin.4</strain>
    </source>
</reference>
<protein>
    <submittedName>
        <fullName evidence="2">Uncharacterized protein</fullName>
    </submittedName>
</protein>
<sequence>MMEGPIKSAAGNRRPGDEFEDLELGQGEVSDRCKGSAQAVEGKPVLIINGKTEDEIIAQIAKIAGDDLPKLGEILVAYENSNGFDNLKENMS</sequence>
<dbReference type="EMBL" id="JABZXJ010000105">
    <property type="protein sequence ID" value="MBF1650739.1"/>
    <property type="molecule type" value="Genomic_DNA"/>
</dbReference>
<dbReference type="AlphaFoldDB" id="A0A930KPL5"/>
<name>A0A930KPL5_9MICC</name>
<gene>
    <name evidence="2" type="ORF">HXO56_11800</name>
</gene>
<feature type="region of interest" description="Disordered" evidence="1">
    <location>
        <begin position="1"/>
        <end position="32"/>
    </location>
</feature>
<evidence type="ECO:0000256" key="1">
    <source>
        <dbReference type="SAM" id="MobiDB-lite"/>
    </source>
</evidence>
<dbReference type="Proteomes" id="UP000769484">
    <property type="component" value="Unassembled WGS sequence"/>
</dbReference>